<protein>
    <recommendedName>
        <fullName evidence="3">UspA domain-containing protein</fullName>
    </recommendedName>
</protein>
<gene>
    <name evidence="1" type="ORF">MARPO_0095s0067</name>
</gene>
<dbReference type="PANTHER" id="PTHR33563">
    <property type="match status" value="1"/>
</dbReference>
<name>A0A2R6WG42_MARPO</name>
<reference evidence="2" key="1">
    <citation type="journal article" date="2017" name="Cell">
        <title>Insights into land plant evolution garnered from the Marchantia polymorpha genome.</title>
        <authorList>
            <person name="Bowman J.L."/>
            <person name="Kohchi T."/>
            <person name="Yamato K.T."/>
            <person name="Jenkins J."/>
            <person name="Shu S."/>
            <person name="Ishizaki K."/>
            <person name="Yamaoka S."/>
            <person name="Nishihama R."/>
            <person name="Nakamura Y."/>
            <person name="Berger F."/>
            <person name="Adam C."/>
            <person name="Aki S.S."/>
            <person name="Althoff F."/>
            <person name="Araki T."/>
            <person name="Arteaga-Vazquez M.A."/>
            <person name="Balasubrmanian S."/>
            <person name="Barry K."/>
            <person name="Bauer D."/>
            <person name="Boehm C.R."/>
            <person name="Briginshaw L."/>
            <person name="Caballero-Perez J."/>
            <person name="Catarino B."/>
            <person name="Chen F."/>
            <person name="Chiyoda S."/>
            <person name="Chovatia M."/>
            <person name="Davies K.M."/>
            <person name="Delmans M."/>
            <person name="Demura T."/>
            <person name="Dierschke T."/>
            <person name="Dolan L."/>
            <person name="Dorantes-Acosta A.E."/>
            <person name="Eklund D.M."/>
            <person name="Florent S.N."/>
            <person name="Flores-Sandoval E."/>
            <person name="Fujiyama A."/>
            <person name="Fukuzawa H."/>
            <person name="Galik B."/>
            <person name="Grimanelli D."/>
            <person name="Grimwood J."/>
            <person name="Grossniklaus U."/>
            <person name="Hamada T."/>
            <person name="Haseloff J."/>
            <person name="Hetherington A.J."/>
            <person name="Higo A."/>
            <person name="Hirakawa Y."/>
            <person name="Hundley H.N."/>
            <person name="Ikeda Y."/>
            <person name="Inoue K."/>
            <person name="Inoue S.I."/>
            <person name="Ishida S."/>
            <person name="Jia Q."/>
            <person name="Kakita M."/>
            <person name="Kanazawa T."/>
            <person name="Kawai Y."/>
            <person name="Kawashima T."/>
            <person name="Kennedy M."/>
            <person name="Kinose K."/>
            <person name="Kinoshita T."/>
            <person name="Kohara Y."/>
            <person name="Koide E."/>
            <person name="Komatsu K."/>
            <person name="Kopischke S."/>
            <person name="Kubo M."/>
            <person name="Kyozuka J."/>
            <person name="Lagercrantz U."/>
            <person name="Lin S.S."/>
            <person name="Lindquist E."/>
            <person name="Lipzen A.M."/>
            <person name="Lu C.W."/>
            <person name="De Luna E."/>
            <person name="Martienssen R.A."/>
            <person name="Minamino N."/>
            <person name="Mizutani M."/>
            <person name="Mizutani M."/>
            <person name="Mochizuki N."/>
            <person name="Monte I."/>
            <person name="Mosher R."/>
            <person name="Nagasaki H."/>
            <person name="Nakagami H."/>
            <person name="Naramoto S."/>
            <person name="Nishitani K."/>
            <person name="Ohtani M."/>
            <person name="Okamoto T."/>
            <person name="Okumura M."/>
            <person name="Phillips J."/>
            <person name="Pollak B."/>
            <person name="Reinders A."/>
            <person name="Rovekamp M."/>
            <person name="Sano R."/>
            <person name="Sawa S."/>
            <person name="Schmid M.W."/>
            <person name="Shirakawa M."/>
            <person name="Solano R."/>
            <person name="Spunde A."/>
            <person name="Suetsugu N."/>
            <person name="Sugano S."/>
            <person name="Sugiyama A."/>
            <person name="Sun R."/>
            <person name="Suzuki Y."/>
            <person name="Takenaka M."/>
            <person name="Takezawa D."/>
            <person name="Tomogane H."/>
            <person name="Tsuzuki M."/>
            <person name="Ueda T."/>
            <person name="Umeda M."/>
            <person name="Ward J.M."/>
            <person name="Watanabe Y."/>
            <person name="Yazaki K."/>
            <person name="Yokoyama R."/>
            <person name="Yoshitake Y."/>
            <person name="Yotsui I."/>
            <person name="Zachgo S."/>
            <person name="Schmutz J."/>
        </authorList>
    </citation>
    <scope>NUCLEOTIDE SEQUENCE [LARGE SCALE GENOMIC DNA]</scope>
    <source>
        <strain evidence="2">Tak-1</strain>
    </source>
</reference>
<accession>A0A2R6WG42</accession>
<dbReference type="InterPro" id="IPR014729">
    <property type="entry name" value="Rossmann-like_a/b/a_fold"/>
</dbReference>
<dbReference type="GO" id="GO:0009073">
    <property type="term" value="P:aromatic amino acid family biosynthetic process"/>
    <property type="evidence" value="ECO:0007669"/>
    <property type="project" value="InterPro"/>
</dbReference>
<dbReference type="Proteomes" id="UP000244005">
    <property type="component" value="Unassembled WGS sequence"/>
</dbReference>
<dbReference type="SUPFAM" id="SSF52402">
    <property type="entry name" value="Adenine nucleotide alpha hydrolases-like"/>
    <property type="match status" value="1"/>
</dbReference>
<evidence type="ECO:0008006" key="3">
    <source>
        <dbReference type="Google" id="ProtNLM"/>
    </source>
</evidence>
<evidence type="ECO:0000313" key="2">
    <source>
        <dbReference type="Proteomes" id="UP000244005"/>
    </source>
</evidence>
<dbReference type="Gramene" id="Mp5g08910.1">
    <property type="protein sequence ID" value="Mp5g08910.1.cds"/>
    <property type="gene ID" value="Mp5g08910"/>
</dbReference>
<dbReference type="OrthoDB" id="1730652at2759"/>
<dbReference type="Gene3D" id="3.40.50.620">
    <property type="entry name" value="HUPs"/>
    <property type="match status" value="1"/>
</dbReference>
<dbReference type="InterPro" id="IPR002812">
    <property type="entry name" value="DHQS"/>
</dbReference>
<keyword evidence="2" id="KW-1185">Reference proteome</keyword>
<proteinExistence type="predicted"/>
<evidence type="ECO:0000313" key="1">
    <source>
        <dbReference type="EMBL" id="PTQ32811.1"/>
    </source>
</evidence>
<dbReference type="GO" id="GO:0016491">
    <property type="term" value="F:oxidoreductase activity"/>
    <property type="evidence" value="ECO:0007669"/>
    <property type="project" value="InterPro"/>
</dbReference>
<dbReference type="PANTHER" id="PTHR33563:SF6">
    <property type="entry name" value="USPA DOMAIN-CONTAINING PROTEIN"/>
    <property type="match status" value="1"/>
</dbReference>
<sequence length="212" mass="24219">MTTSLLKNRELDTFDKGGWLSEEESTQPSSPLSRNGDALRVMVVVKLNSSKDLTMDALEWALINVVQPGDNVTLLGVIPDGDTLCGVNLKVLLQVWLTRLSTCWQGDEEYQEHHQLLEDEITRKKAMFQSLNVLQHFYRICEKKGVNLDVKIAAGATKHVVTQQAESLQATWVVLDKAFRRNRGYFEHHLLCNMVLMKRSNVGDIVRVYYHY</sequence>
<organism evidence="1 2">
    <name type="scientific">Marchantia polymorpha</name>
    <name type="common">Common liverwort</name>
    <name type="synonym">Marchantia aquatica</name>
    <dbReference type="NCBI Taxonomy" id="3197"/>
    <lineage>
        <taxon>Eukaryota</taxon>
        <taxon>Viridiplantae</taxon>
        <taxon>Streptophyta</taxon>
        <taxon>Embryophyta</taxon>
        <taxon>Marchantiophyta</taxon>
        <taxon>Marchantiopsida</taxon>
        <taxon>Marchantiidae</taxon>
        <taxon>Marchantiales</taxon>
        <taxon>Marchantiaceae</taxon>
        <taxon>Marchantia</taxon>
    </lineage>
</organism>
<dbReference type="OMA" id="CNMVMMN"/>
<dbReference type="AlphaFoldDB" id="A0A2R6WG42"/>
<dbReference type="EMBL" id="KZ772767">
    <property type="protein sequence ID" value="PTQ32811.1"/>
    <property type="molecule type" value="Genomic_DNA"/>
</dbReference>
<dbReference type="GO" id="GO:0003856">
    <property type="term" value="F:3-dehydroquinate synthase activity"/>
    <property type="evidence" value="ECO:0007669"/>
    <property type="project" value="InterPro"/>
</dbReference>